<dbReference type="InterPro" id="IPR021232">
    <property type="entry name" value="DUF2735"/>
</dbReference>
<evidence type="ECO:0000313" key="2">
    <source>
        <dbReference type="Proteomes" id="UP000606921"/>
    </source>
</evidence>
<dbReference type="RefSeq" id="WP_142593515.1">
    <property type="nucleotide sequence ID" value="NZ_CABFWF030000014.1"/>
</dbReference>
<organism evidence="1 2">
    <name type="scientific">Pseudorhizobium endolithicum</name>
    <dbReference type="NCBI Taxonomy" id="1191678"/>
    <lineage>
        <taxon>Bacteria</taxon>
        <taxon>Pseudomonadati</taxon>
        <taxon>Pseudomonadota</taxon>
        <taxon>Alphaproteobacteria</taxon>
        <taxon>Hyphomicrobiales</taxon>
        <taxon>Rhizobiaceae</taxon>
        <taxon>Rhizobium/Agrobacterium group</taxon>
        <taxon>Pseudorhizobium</taxon>
    </lineage>
</organism>
<name>A0ABM8PTY8_9HYPH</name>
<keyword evidence="2" id="KW-1185">Reference proteome</keyword>
<dbReference type="EMBL" id="CABFWF030000014">
    <property type="protein sequence ID" value="CAD7048410.1"/>
    <property type="molecule type" value="Genomic_DNA"/>
</dbReference>
<evidence type="ECO:0000313" key="1">
    <source>
        <dbReference type="EMBL" id="CAD7048410.1"/>
    </source>
</evidence>
<protein>
    <recommendedName>
        <fullName evidence="3">Glutamine synthetase</fullName>
    </recommendedName>
</protein>
<gene>
    <name evidence="1" type="ORF">REJC140_01377</name>
</gene>
<comment type="caution">
    <text evidence="1">The sequence shown here is derived from an EMBL/GenBank/DDBJ whole genome shotgun (WGS) entry which is preliminary data.</text>
</comment>
<proteinExistence type="predicted"/>
<reference evidence="1 2" key="1">
    <citation type="submission" date="2020-11" db="EMBL/GenBank/DDBJ databases">
        <authorList>
            <person name="Lassalle F."/>
        </authorList>
    </citation>
    <scope>NUCLEOTIDE SEQUENCE [LARGE SCALE GENOMIC DNA]</scope>
    <source>
        <strain evidence="1 2">JC140</strain>
    </source>
</reference>
<dbReference type="Pfam" id="PF10931">
    <property type="entry name" value="DUF2735"/>
    <property type="match status" value="1"/>
</dbReference>
<dbReference type="Proteomes" id="UP000606921">
    <property type="component" value="Unassembled WGS sequence"/>
</dbReference>
<evidence type="ECO:0008006" key="3">
    <source>
        <dbReference type="Google" id="ProtNLM"/>
    </source>
</evidence>
<sequence length="61" mass="6905">MTPNVERVSATIYQFPLSRVGPRPAASKAADEMTRFADLAFDSCWYHDEAVREADSKRLND</sequence>
<accession>A0ABM8PTY8</accession>